<sequence length="701" mass="78684">MALLPVPGIPESGSIEGDFWELHRQLGECYARDVQPKGEAKAPTPQALTIPDMPGSRRHSRARLSNISGLSASVSGFGAQSFGLSSHDMPAIPPNVRVEELRGRRKQTMRSLAGRQGMGLDDSEEVNVKMIDLKMHECWKVKKPTGKQQAGGTNTRRMSVEFAAPQTTVASTAEVEKSHGGFNRCVLHPGGLFRTVWNLMVALCVLHDLVLIPLSAFDLVETTLLSVLQWLVLLSWNCDLVVSLLTGFYDNGTLVMVPTQIWIHYAKTWMIFDLSLITLDWTLVALGGAGAERDSDQWQTLRLLRSLRLVRMLRMIKLRRAHEAFQEMLHSQASSLYFGLVSSLGYLLVLNHFIACGWFAVSHLDSQVNWVLELGLDSQSVAYQYLTCMNWAFAQLGVGSSSAKPVNSLEMGFCILIAFRSLMTSATLISTVSNLMAGLSKIKEDENTEFRLLRCYLKQNDIPQPLSQKVTQFLQHQYSLRQEARSADMEVPVLTLLSKQLQGELQFARYHKALCQLQVVHDLDQMRDLQVLQVMQRMSRTAISNTVVASKDVIFLAGAEAKAAYFTQSGSLTYFHDDGQQTVDCNSWIAEVCIWTPWVYMGDLVAEDVSRLAILDVDEFCETLGASWMTQNAARRYAEDFLENMRKQTTWTDIVKVNFDEDDSVEAENAAEPLGFWTRLFGRRLAPRLRTVVPKEPEELS</sequence>
<dbReference type="AlphaFoldDB" id="A0A9P1D4X3"/>
<comment type="subcellular location">
    <subcellularLocation>
        <location evidence="1">Membrane</location>
        <topology evidence="1">Multi-pass membrane protein</topology>
    </subcellularLocation>
</comment>
<dbReference type="GO" id="GO:0098855">
    <property type="term" value="C:HCN channel complex"/>
    <property type="evidence" value="ECO:0007669"/>
    <property type="project" value="TreeGrafter"/>
</dbReference>
<evidence type="ECO:0000259" key="5">
    <source>
        <dbReference type="Pfam" id="PF00520"/>
    </source>
</evidence>
<reference evidence="6" key="1">
    <citation type="submission" date="2022-10" db="EMBL/GenBank/DDBJ databases">
        <authorList>
            <person name="Chen Y."/>
            <person name="Dougan E. K."/>
            <person name="Chan C."/>
            <person name="Rhodes N."/>
            <person name="Thang M."/>
        </authorList>
    </citation>
    <scope>NUCLEOTIDE SEQUENCE</scope>
</reference>
<evidence type="ECO:0000256" key="3">
    <source>
        <dbReference type="ARBA" id="ARBA00022989"/>
    </source>
</evidence>
<dbReference type="EMBL" id="CAMXCT030003246">
    <property type="protein sequence ID" value="CAL4790647.1"/>
    <property type="molecule type" value="Genomic_DNA"/>
</dbReference>
<dbReference type="EMBL" id="CAMXCT020003246">
    <property type="protein sequence ID" value="CAL1156710.1"/>
    <property type="molecule type" value="Genomic_DNA"/>
</dbReference>
<dbReference type="GO" id="GO:0035725">
    <property type="term" value="P:sodium ion transmembrane transport"/>
    <property type="evidence" value="ECO:0007669"/>
    <property type="project" value="TreeGrafter"/>
</dbReference>
<dbReference type="EMBL" id="CAMXCT010003246">
    <property type="protein sequence ID" value="CAI4003335.1"/>
    <property type="molecule type" value="Genomic_DNA"/>
</dbReference>
<dbReference type="Gene3D" id="1.10.287.70">
    <property type="match status" value="1"/>
</dbReference>
<dbReference type="GO" id="GO:0003254">
    <property type="term" value="P:regulation of membrane depolarization"/>
    <property type="evidence" value="ECO:0007669"/>
    <property type="project" value="TreeGrafter"/>
</dbReference>
<dbReference type="SUPFAM" id="SSF51206">
    <property type="entry name" value="cAMP-binding domain-like"/>
    <property type="match status" value="1"/>
</dbReference>
<reference evidence="7" key="2">
    <citation type="submission" date="2024-04" db="EMBL/GenBank/DDBJ databases">
        <authorList>
            <person name="Chen Y."/>
            <person name="Shah S."/>
            <person name="Dougan E. K."/>
            <person name="Thang M."/>
            <person name="Chan C."/>
        </authorList>
    </citation>
    <scope>NUCLEOTIDE SEQUENCE [LARGE SCALE GENOMIC DNA]</scope>
</reference>
<dbReference type="SUPFAM" id="SSF81324">
    <property type="entry name" value="Voltage-gated potassium channels"/>
    <property type="match status" value="1"/>
</dbReference>
<evidence type="ECO:0000313" key="9">
    <source>
        <dbReference type="Proteomes" id="UP001152797"/>
    </source>
</evidence>
<dbReference type="InterPro" id="IPR051413">
    <property type="entry name" value="K/Na_HCN_channel"/>
</dbReference>
<name>A0A9P1D4X3_9DINO</name>
<comment type="caution">
    <text evidence="6">The sequence shown here is derived from an EMBL/GenBank/DDBJ whole genome shotgun (WGS) entry which is preliminary data.</text>
</comment>
<dbReference type="OrthoDB" id="421226at2759"/>
<dbReference type="Pfam" id="PF00520">
    <property type="entry name" value="Ion_trans"/>
    <property type="match status" value="1"/>
</dbReference>
<accession>A0A9P1D4X3</accession>
<dbReference type="PANTHER" id="PTHR45689">
    <property type="entry name" value="I[[H]] CHANNEL, ISOFORM E"/>
    <property type="match status" value="1"/>
</dbReference>
<keyword evidence="4" id="KW-0472">Membrane</keyword>
<dbReference type="InterPro" id="IPR005821">
    <property type="entry name" value="Ion_trans_dom"/>
</dbReference>
<keyword evidence="2" id="KW-0812">Transmembrane</keyword>
<protein>
    <submittedName>
        <fullName evidence="8">Potassium/sodium hyperpolarization-activated cyclic nucleotide-gated channel 4</fullName>
    </submittedName>
</protein>
<evidence type="ECO:0000313" key="6">
    <source>
        <dbReference type="EMBL" id="CAI4003335.1"/>
    </source>
</evidence>
<dbReference type="InterPro" id="IPR018490">
    <property type="entry name" value="cNMP-bd_dom_sf"/>
</dbReference>
<feature type="domain" description="Ion transport" evidence="5">
    <location>
        <begin position="195"/>
        <end position="434"/>
    </location>
</feature>
<evidence type="ECO:0000313" key="7">
    <source>
        <dbReference type="EMBL" id="CAL1156710.1"/>
    </source>
</evidence>
<evidence type="ECO:0000256" key="2">
    <source>
        <dbReference type="ARBA" id="ARBA00022692"/>
    </source>
</evidence>
<keyword evidence="9" id="KW-1185">Reference proteome</keyword>
<dbReference type="GO" id="GO:0005249">
    <property type="term" value="F:voltage-gated potassium channel activity"/>
    <property type="evidence" value="ECO:0007669"/>
    <property type="project" value="TreeGrafter"/>
</dbReference>
<evidence type="ECO:0000256" key="1">
    <source>
        <dbReference type="ARBA" id="ARBA00004141"/>
    </source>
</evidence>
<gene>
    <name evidence="6" type="ORF">C1SCF055_LOCUS29208</name>
</gene>
<evidence type="ECO:0000256" key="4">
    <source>
        <dbReference type="ARBA" id="ARBA00023136"/>
    </source>
</evidence>
<dbReference type="Proteomes" id="UP001152797">
    <property type="component" value="Unassembled WGS sequence"/>
</dbReference>
<organism evidence="6">
    <name type="scientific">Cladocopium goreaui</name>
    <dbReference type="NCBI Taxonomy" id="2562237"/>
    <lineage>
        <taxon>Eukaryota</taxon>
        <taxon>Sar</taxon>
        <taxon>Alveolata</taxon>
        <taxon>Dinophyceae</taxon>
        <taxon>Suessiales</taxon>
        <taxon>Symbiodiniaceae</taxon>
        <taxon>Cladocopium</taxon>
    </lineage>
</organism>
<proteinExistence type="predicted"/>
<evidence type="ECO:0000313" key="8">
    <source>
        <dbReference type="EMBL" id="CAL4790647.1"/>
    </source>
</evidence>
<keyword evidence="3" id="KW-1133">Transmembrane helix</keyword>
<dbReference type="PANTHER" id="PTHR45689:SF5">
    <property type="entry name" value="I[[H]] CHANNEL, ISOFORM E"/>
    <property type="match status" value="1"/>
</dbReference>